<organism evidence="2 3">
    <name type="scientific">Paraburkholderia agricolaris</name>
    <dbReference type="NCBI Taxonomy" id="2152888"/>
    <lineage>
        <taxon>Bacteria</taxon>
        <taxon>Pseudomonadati</taxon>
        <taxon>Pseudomonadota</taxon>
        <taxon>Betaproteobacteria</taxon>
        <taxon>Burkholderiales</taxon>
        <taxon>Burkholderiaceae</taxon>
        <taxon>Paraburkholderia</taxon>
    </lineage>
</organism>
<keyword evidence="3" id="KW-1185">Reference proteome</keyword>
<comment type="caution">
    <text evidence="2">The sequence shown here is derived from an EMBL/GenBank/DDBJ whole genome shotgun (WGS) entry which is preliminary data.</text>
</comment>
<evidence type="ECO:0000313" key="2">
    <source>
        <dbReference type="EMBL" id="MFL9888165.1"/>
    </source>
</evidence>
<name>A0ABW8ZZW1_9BURK</name>
<evidence type="ECO:0000313" key="3">
    <source>
        <dbReference type="Proteomes" id="UP001629249"/>
    </source>
</evidence>
<protein>
    <submittedName>
        <fullName evidence="2">Uncharacterized protein</fullName>
    </submittedName>
</protein>
<reference evidence="2 3" key="1">
    <citation type="journal article" date="2024" name="Chem. Sci.">
        <title>Discovery of megapolipeptins by genome mining of a Burkholderiales bacteria collection.</title>
        <authorList>
            <person name="Paulo B.S."/>
            <person name="Recchia M.J.J."/>
            <person name="Lee S."/>
            <person name="Fergusson C.H."/>
            <person name="Romanowski S.B."/>
            <person name="Hernandez A."/>
            <person name="Krull N."/>
            <person name="Liu D.Y."/>
            <person name="Cavanagh H."/>
            <person name="Bos A."/>
            <person name="Gray C.A."/>
            <person name="Murphy B.T."/>
            <person name="Linington R.G."/>
            <person name="Eustaquio A.S."/>
        </authorList>
    </citation>
    <scope>NUCLEOTIDE SEQUENCE [LARGE SCALE GENOMIC DNA]</scope>
    <source>
        <strain evidence="2 3">RL16-012-BIC-B</strain>
    </source>
</reference>
<dbReference type="Proteomes" id="UP001629249">
    <property type="component" value="Unassembled WGS sequence"/>
</dbReference>
<sequence>MSESFEVSSEPCQERRAAVDAGSAPNDYQVRQACKIVASKDAATPIFQNAIFPDK</sequence>
<proteinExistence type="predicted"/>
<feature type="compositionally biased region" description="Polar residues" evidence="1">
    <location>
        <begin position="1"/>
        <end position="11"/>
    </location>
</feature>
<dbReference type="RefSeq" id="WP_408334244.1">
    <property type="nucleotide sequence ID" value="NZ_JAQQFH010000042.1"/>
</dbReference>
<evidence type="ECO:0000256" key="1">
    <source>
        <dbReference type="SAM" id="MobiDB-lite"/>
    </source>
</evidence>
<feature type="region of interest" description="Disordered" evidence="1">
    <location>
        <begin position="1"/>
        <end position="24"/>
    </location>
</feature>
<gene>
    <name evidence="2" type="ORF">PQR66_34425</name>
</gene>
<dbReference type="EMBL" id="JAQQFN010000036">
    <property type="protein sequence ID" value="MFL9888165.1"/>
    <property type="molecule type" value="Genomic_DNA"/>
</dbReference>
<accession>A0ABW8ZZW1</accession>